<reference evidence="4 6" key="1">
    <citation type="submission" date="2014-03" db="EMBL/GenBank/DDBJ databases">
        <title>Complete genome sequence of the Radio-Resistant Rubrobacter radiotolerans RSPS-4.</title>
        <authorList>
            <person name="Egas C.C."/>
            <person name="Barroso C.C."/>
            <person name="Froufe H.J.C."/>
            <person name="Pacheco J.J."/>
            <person name="Albuquerque L.L."/>
            <person name="da Costa M.M.S."/>
        </authorList>
    </citation>
    <scope>NUCLEOTIDE SEQUENCE [LARGE SCALE GENOMIC DNA]</scope>
    <source>
        <strain evidence="4 6">RSPS-4</strain>
    </source>
</reference>
<gene>
    <name evidence="4" type="ORF">RradSPS_1676</name>
    <name evidence="5" type="ORF">SIL72_10040</name>
</gene>
<comment type="similarity">
    <text evidence="1">Belongs to the amidase family.</text>
</comment>
<organism evidence="4 6">
    <name type="scientific">Rubrobacter radiotolerans</name>
    <name type="common">Arthrobacter radiotolerans</name>
    <dbReference type="NCBI Taxonomy" id="42256"/>
    <lineage>
        <taxon>Bacteria</taxon>
        <taxon>Bacillati</taxon>
        <taxon>Actinomycetota</taxon>
        <taxon>Rubrobacteria</taxon>
        <taxon>Rubrobacterales</taxon>
        <taxon>Rubrobacteraceae</taxon>
        <taxon>Rubrobacter</taxon>
    </lineage>
</organism>
<feature type="domain" description="Amidase" evidence="3">
    <location>
        <begin position="26"/>
        <end position="454"/>
    </location>
</feature>
<sequence>MTEELWRWSATELARAIRTRRVSSRETVESCLGRIEEVNGHLNALVELSAEESLEAADAADRAVSEGREVGPLHGVPVSIKINSDQAGHATTNGVVAFKDNVAEVDSPHVAKLREAGAVFLGRSNTPAFSYRWFADNDLHGRTLNPWDEGRTPGGSSGGASSSVASGMVPIGHGNDIGGSVRYPAYACGVVGIRPTVGRVPSWYGPPAADEALSVQSMLVQGPLARSVADLRLALDAMSGFDARDPFSAPLPPASANEPLSRPVRVGLVRDVGVASPESAVNEALDAAAGWLVEAGYIVEEVELPLLEEAYRLWYLLCMEEFRQIMPLVEEIGDTGMKLAAKTYYTAAEGWWGANPSLDDYMNGYARRGTLIGRLQAFMQNYPLVLLPVSAEQAFEHDADISSIERGLEVVAAQWSMMAIPMLGFPAMSVPTGISNGLPAGVQLLGRRFREDTLFEAAEVIEARCGTLTPVSSASSEVGASR</sequence>
<dbReference type="eggNOG" id="COG0154">
    <property type="taxonomic scope" value="Bacteria"/>
</dbReference>
<dbReference type="InterPro" id="IPR036928">
    <property type="entry name" value="AS_sf"/>
</dbReference>
<dbReference type="AlphaFoldDB" id="A0A023X4H6"/>
<dbReference type="InterPro" id="IPR000120">
    <property type="entry name" value="Amidase"/>
</dbReference>
<evidence type="ECO:0000256" key="2">
    <source>
        <dbReference type="SAM" id="MobiDB-lite"/>
    </source>
</evidence>
<dbReference type="HOGENOM" id="CLU_009600_0_4_11"/>
<evidence type="ECO:0000313" key="4">
    <source>
        <dbReference type="EMBL" id="AHY46959.1"/>
    </source>
</evidence>
<dbReference type="Proteomes" id="UP001281130">
    <property type="component" value="Unassembled WGS sequence"/>
</dbReference>
<proteinExistence type="inferred from homology"/>
<dbReference type="EMBL" id="JAWXXX010000001">
    <property type="protein sequence ID" value="MDX5894365.1"/>
    <property type="molecule type" value="Genomic_DNA"/>
</dbReference>
<reference evidence="5" key="2">
    <citation type="submission" date="2023-11" db="EMBL/GenBank/DDBJ databases">
        <title>MicrobeMod: A computational toolkit for identifying prokaryotic methylation and restriction-modification with nanopore sequencing.</title>
        <authorList>
            <person name="Crits-Christoph A."/>
            <person name="Kang S.C."/>
            <person name="Lee H."/>
            <person name="Ostrov N."/>
        </authorList>
    </citation>
    <scope>NUCLEOTIDE SEQUENCE</scope>
    <source>
        <strain evidence="5">ATCC 51242</strain>
    </source>
</reference>
<dbReference type="PANTHER" id="PTHR11895">
    <property type="entry name" value="TRANSAMIDASE"/>
    <property type="match status" value="1"/>
</dbReference>
<dbReference type="OrthoDB" id="9811471at2"/>
<dbReference type="SUPFAM" id="SSF75304">
    <property type="entry name" value="Amidase signature (AS) enzymes"/>
    <property type="match status" value="1"/>
</dbReference>
<dbReference type="EMBL" id="CP007514">
    <property type="protein sequence ID" value="AHY46959.1"/>
    <property type="molecule type" value="Genomic_DNA"/>
</dbReference>
<evidence type="ECO:0000259" key="3">
    <source>
        <dbReference type="Pfam" id="PF01425"/>
    </source>
</evidence>
<dbReference type="PANTHER" id="PTHR11895:SF7">
    <property type="entry name" value="GLUTAMYL-TRNA(GLN) AMIDOTRANSFERASE SUBUNIT A, MITOCHONDRIAL"/>
    <property type="match status" value="1"/>
</dbReference>
<evidence type="ECO:0000256" key="1">
    <source>
        <dbReference type="ARBA" id="ARBA00009199"/>
    </source>
</evidence>
<accession>A0A023X4H6</accession>
<dbReference type="Pfam" id="PF01425">
    <property type="entry name" value="Amidase"/>
    <property type="match status" value="1"/>
</dbReference>
<dbReference type="InterPro" id="IPR020556">
    <property type="entry name" value="Amidase_CS"/>
</dbReference>
<dbReference type="NCBIfam" id="NF005687">
    <property type="entry name" value="PRK07487.1"/>
    <property type="match status" value="1"/>
</dbReference>
<dbReference type="InterPro" id="IPR023631">
    <property type="entry name" value="Amidase_dom"/>
</dbReference>
<dbReference type="RefSeq" id="WP_038681947.1">
    <property type="nucleotide sequence ID" value="NZ_CP007514.1"/>
</dbReference>
<dbReference type="GO" id="GO:0016740">
    <property type="term" value="F:transferase activity"/>
    <property type="evidence" value="ECO:0007669"/>
    <property type="project" value="UniProtKB-KW"/>
</dbReference>
<keyword evidence="4" id="KW-0808">Transferase</keyword>
<keyword evidence="6" id="KW-1185">Reference proteome</keyword>
<evidence type="ECO:0000313" key="5">
    <source>
        <dbReference type="EMBL" id="MDX5894365.1"/>
    </source>
</evidence>
<dbReference type="STRING" id="42256.RradSPS_1676"/>
<evidence type="ECO:0000313" key="6">
    <source>
        <dbReference type="Proteomes" id="UP000025229"/>
    </source>
</evidence>
<dbReference type="PATRIC" id="fig|42256.3.peg.1698"/>
<dbReference type="KEGG" id="rrd:RradSPS_1676"/>
<dbReference type="Gene3D" id="3.90.1300.10">
    <property type="entry name" value="Amidase signature (AS) domain"/>
    <property type="match status" value="1"/>
</dbReference>
<name>A0A023X4H6_RUBRA</name>
<dbReference type="PROSITE" id="PS00571">
    <property type="entry name" value="AMIDASES"/>
    <property type="match status" value="1"/>
</dbReference>
<dbReference type="Proteomes" id="UP000025229">
    <property type="component" value="Chromosome"/>
</dbReference>
<feature type="region of interest" description="Disordered" evidence="2">
    <location>
        <begin position="145"/>
        <end position="165"/>
    </location>
</feature>
<protein>
    <submittedName>
        <fullName evidence="5">Amidase family protein</fullName>
    </submittedName>
    <submittedName>
        <fullName evidence="4">Asp-tRNAAsn/Glu-tRNAGln amidotransferase A subunit and related amidase</fullName>
    </submittedName>
</protein>